<keyword evidence="1" id="KW-0472">Membrane</keyword>
<evidence type="ECO:0000256" key="2">
    <source>
        <dbReference type="SAM" id="SignalP"/>
    </source>
</evidence>
<dbReference type="EMBL" id="JAVRQI010000009">
    <property type="protein sequence ID" value="MDT1062844.1"/>
    <property type="molecule type" value="Genomic_DNA"/>
</dbReference>
<keyword evidence="4" id="KW-1185">Reference proteome</keyword>
<gene>
    <name evidence="3" type="ORF">RM190_13275</name>
</gene>
<name>A0ABU3EF42_9RHOB</name>
<dbReference type="Proteomes" id="UP001251085">
    <property type="component" value="Unassembled WGS sequence"/>
</dbReference>
<dbReference type="RefSeq" id="WP_311759937.1">
    <property type="nucleotide sequence ID" value="NZ_JAVRQI010000009.1"/>
</dbReference>
<feature type="chain" id="PRO_5047101190" evidence="2">
    <location>
        <begin position="19"/>
        <end position="261"/>
    </location>
</feature>
<keyword evidence="1" id="KW-0812">Transmembrane</keyword>
<keyword evidence="2" id="KW-0732">Signal</keyword>
<sequence length="261" mass="28863">MILRALAILIAGALPLAAQEAAPTKPPERIVADLSRDDVDITTSFDGSEIIIYGAIKREAPPLATPLDVIVTVEGPALPVTVRHKERRFGIWVNTGKVAIASAPNFYVVATTRPLEKILDPAEDSRFRISVPLAMRAFAGAAEVDDVVPYTEALIRLREQHDLYRLDEGAVRLAEETLFRADVRLPANLMEGLYATRIFLIRDGKVQDTFRAPIEVRKVGLERWLYRLAFEKPFLYGLMSLALAVAAGWGASAAFRQLQRS</sequence>
<dbReference type="Pfam" id="PF09608">
    <property type="entry name" value="Alph_Pro_TM"/>
    <property type="match status" value="1"/>
</dbReference>
<comment type="caution">
    <text evidence="3">The sequence shown here is derived from an EMBL/GenBank/DDBJ whole genome shotgun (WGS) entry which is preliminary data.</text>
</comment>
<evidence type="ECO:0000256" key="1">
    <source>
        <dbReference type="SAM" id="Phobius"/>
    </source>
</evidence>
<dbReference type="InterPro" id="IPR019088">
    <property type="entry name" value="CHP02186-rel_TM"/>
</dbReference>
<feature type="transmembrane region" description="Helical" evidence="1">
    <location>
        <begin position="234"/>
        <end position="255"/>
    </location>
</feature>
<proteinExistence type="predicted"/>
<evidence type="ECO:0000313" key="4">
    <source>
        <dbReference type="Proteomes" id="UP001251085"/>
    </source>
</evidence>
<protein>
    <submittedName>
        <fullName evidence="3">TIGR02186 family protein</fullName>
    </submittedName>
</protein>
<keyword evidence="1" id="KW-1133">Transmembrane helix</keyword>
<accession>A0ABU3EF42</accession>
<evidence type="ECO:0000313" key="3">
    <source>
        <dbReference type="EMBL" id="MDT1062844.1"/>
    </source>
</evidence>
<reference evidence="4" key="1">
    <citation type="submission" date="2023-07" db="EMBL/GenBank/DDBJ databases">
        <title>Characterization of two Paracoccaceae strains isolated from Phycosphere and proposal of Xinfangfangia lacusdiani sp. nov.</title>
        <authorList>
            <person name="Deng Y."/>
            <person name="Zhang Y.Q."/>
        </authorList>
    </citation>
    <scope>NUCLEOTIDE SEQUENCE [LARGE SCALE GENOMIC DNA]</scope>
    <source>
        <strain evidence="4">CPCC 101403</strain>
    </source>
</reference>
<feature type="signal peptide" evidence="2">
    <location>
        <begin position="1"/>
        <end position="18"/>
    </location>
</feature>
<organism evidence="3 4">
    <name type="scientific">Paracoccus broussonetiae</name>
    <dbReference type="NCBI Taxonomy" id="3075834"/>
    <lineage>
        <taxon>Bacteria</taxon>
        <taxon>Pseudomonadati</taxon>
        <taxon>Pseudomonadota</taxon>
        <taxon>Alphaproteobacteria</taxon>
        <taxon>Rhodobacterales</taxon>
        <taxon>Paracoccaceae</taxon>
        <taxon>Paracoccus</taxon>
    </lineage>
</organism>